<gene>
    <name evidence="2" type="ORF">G0U57_019635</name>
</gene>
<feature type="region of interest" description="Disordered" evidence="1">
    <location>
        <begin position="1"/>
        <end position="33"/>
    </location>
</feature>
<accession>A0A8T1S407</accession>
<dbReference type="Proteomes" id="UP000765507">
    <property type="component" value="Unassembled WGS sequence"/>
</dbReference>
<protein>
    <submittedName>
        <fullName evidence="2">Uncharacterized protein</fullName>
    </submittedName>
</protein>
<sequence length="140" mass="15153">STDCLAKSEEKKQETNPASDTSESDSPQPVYNPNCQWLEESDLNVETLTLATGAPAASSHPAWGAGQLAESYSCCTQCGRFLAGSPFGRVVLSTELWGTQRSQASMSELRWSVPARGLGFSLDPASDEPLCFFTRNWTLV</sequence>
<dbReference type="AlphaFoldDB" id="A0A8T1S407"/>
<evidence type="ECO:0000313" key="2">
    <source>
        <dbReference type="EMBL" id="KAG6923696.1"/>
    </source>
</evidence>
<evidence type="ECO:0000313" key="3">
    <source>
        <dbReference type="Proteomes" id="UP000765507"/>
    </source>
</evidence>
<feature type="compositionally biased region" description="Polar residues" evidence="1">
    <location>
        <begin position="15"/>
        <end position="33"/>
    </location>
</feature>
<keyword evidence="3" id="KW-1185">Reference proteome</keyword>
<comment type="caution">
    <text evidence="2">The sequence shown here is derived from an EMBL/GenBank/DDBJ whole genome shotgun (WGS) entry which is preliminary data.</text>
</comment>
<feature type="non-terminal residue" evidence="2">
    <location>
        <position position="1"/>
    </location>
</feature>
<feature type="compositionally biased region" description="Basic and acidic residues" evidence="1">
    <location>
        <begin position="1"/>
        <end position="14"/>
    </location>
</feature>
<name>A0A8T1S407_CHESE</name>
<dbReference type="OrthoDB" id="18193at2759"/>
<organism evidence="2 3">
    <name type="scientific">Chelydra serpentina</name>
    <name type="common">Snapping turtle</name>
    <name type="synonym">Testudo serpentina</name>
    <dbReference type="NCBI Taxonomy" id="8475"/>
    <lineage>
        <taxon>Eukaryota</taxon>
        <taxon>Metazoa</taxon>
        <taxon>Chordata</taxon>
        <taxon>Craniata</taxon>
        <taxon>Vertebrata</taxon>
        <taxon>Euteleostomi</taxon>
        <taxon>Archelosauria</taxon>
        <taxon>Testudinata</taxon>
        <taxon>Testudines</taxon>
        <taxon>Cryptodira</taxon>
        <taxon>Durocryptodira</taxon>
        <taxon>Americhelydia</taxon>
        <taxon>Chelydroidea</taxon>
        <taxon>Chelydridae</taxon>
        <taxon>Chelydra</taxon>
    </lineage>
</organism>
<dbReference type="EMBL" id="JAHGAV010000793">
    <property type="protein sequence ID" value="KAG6923696.1"/>
    <property type="molecule type" value="Genomic_DNA"/>
</dbReference>
<evidence type="ECO:0000256" key="1">
    <source>
        <dbReference type="SAM" id="MobiDB-lite"/>
    </source>
</evidence>
<proteinExistence type="predicted"/>
<reference evidence="2 3" key="1">
    <citation type="journal article" date="2020" name="G3 (Bethesda)">
        <title>Draft Genome of the Common Snapping Turtle, Chelydra serpentina, a Model for Phenotypic Plasticity in Reptiles.</title>
        <authorList>
            <person name="Das D."/>
            <person name="Singh S.K."/>
            <person name="Bierstedt J."/>
            <person name="Erickson A."/>
            <person name="Galli G.L.J."/>
            <person name="Crossley D.A. 2nd"/>
            <person name="Rhen T."/>
        </authorList>
    </citation>
    <scope>NUCLEOTIDE SEQUENCE [LARGE SCALE GENOMIC DNA]</scope>
    <source>
        <strain evidence="2">KW</strain>
    </source>
</reference>